<dbReference type="Gene3D" id="1.10.287.1260">
    <property type="match status" value="1"/>
</dbReference>
<evidence type="ECO:0000256" key="1">
    <source>
        <dbReference type="ARBA" id="ARBA00004651"/>
    </source>
</evidence>
<dbReference type="InterPro" id="IPR010920">
    <property type="entry name" value="LSM_dom_sf"/>
</dbReference>
<feature type="region of interest" description="Disordered" evidence="7">
    <location>
        <begin position="314"/>
        <end position="336"/>
    </location>
</feature>
<dbReference type="Gene3D" id="2.30.30.60">
    <property type="match status" value="1"/>
</dbReference>
<dbReference type="Pfam" id="PF00924">
    <property type="entry name" value="MS_channel_2nd"/>
    <property type="match status" value="1"/>
</dbReference>
<keyword evidence="5 8" id="KW-1133">Transmembrane helix</keyword>
<reference evidence="12" key="1">
    <citation type="submission" date="2020-05" db="EMBL/GenBank/DDBJ databases">
        <authorList>
            <person name="Chiriac C."/>
            <person name="Salcher M."/>
            <person name="Ghai R."/>
            <person name="Kavagutti S V."/>
        </authorList>
    </citation>
    <scope>NUCLEOTIDE SEQUENCE</scope>
</reference>
<dbReference type="SUPFAM" id="SSF82861">
    <property type="entry name" value="Mechanosensitive channel protein MscS (YggB), transmembrane region"/>
    <property type="match status" value="1"/>
</dbReference>
<gene>
    <name evidence="12" type="ORF">UFOPK4173_02031</name>
</gene>
<dbReference type="Pfam" id="PF21088">
    <property type="entry name" value="MS_channel_1st"/>
    <property type="match status" value="1"/>
</dbReference>
<dbReference type="GO" id="GO:0008381">
    <property type="term" value="F:mechanosensitive monoatomic ion channel activity"/>
    <property type="evidence" value="ECO:0007669"/>
    <property type="project" value="InterPro"/>
</dbReference>
<dbReference type="Pfam" id="PF21082">
    <property type="entry name" value="MS_channel_3rd"/>
    <property type="match status" value="1"/>
</dbReference>
<comment type="similarity">
    <text evidence="2">Belongs to the MscS (TC 1.A.23) family.</text>
</comment>
<keyword evidence="4 8" id="KW-0812">Transmembrane</keyword>
<comment type="subcellular location">
    <subcellularLocation>
        <location evidence="1">Cell membrane</location>
        <topology evidence="1">Multi-pass membrane protein</topology>
    </subcellularLocation>
</comment>
<keyword evidence="6 8" id="KW-0472">Membrane</keyword>
<dbReference type="PANTHER" id="PTHR30460:SF0">
    <property type="entry name" value="MODERATE CONDUCTANCE MECHANOSENSITIVE CHANNEL YBIO"/>
    <property type="match status" value="1"/>
</dbReference>
<accession>A0A6J7SNM0</accession>
<dbReference type="InterPro" id="IPR049142">
    <property type="entry name" value="MS_channel_1st"/>
</dbReference>
<dbReference type="SUPFAM" id="SSF82689">
    <property type="entry name" value="Mechanosensitive channel protein MscS (YggB), C-terminal domain"/>
    <property type="match status" value="1"/>
</dbReference>
<name>A0A6J7SNM0_9ZZZZ</name>
<evidence type="ECO:0000259" key="11">
    <source>
        <dbReference type="Pfam" id="PF21088"/>
    </source>
</evidence>
<evidence type="ECO:0000256" key="5">
    <source>
        <dbReference type="ARBA" id="ARBA00022989"/>
    </source>
</evidence>
<evidence type="ECO:0000259" key="10">
    <source>
        <dbReference type="Pfam" id="PF21082"/>
    </source>
</evidence>
<feature type="compositionally biased region" description="Low complexity" evidence="7">
    <location>
        <begin position="314"/>
        <end position="323"/>
    </location>
</feature>
<dbReference type="InterPro" id="IPR045276">
    <property type="entry name" value="YbiO_bact"/>
</dbReference>
<protein>
    <submittedName>
        <fullName evidence="12">Unannotated protein</fullName>
    </submittedName>
</protein>
<dbReference type="InterPro" id="IPR011066">
    <property type="entry name" value="MscS_channel_C_sf"/>
</dbReference>
<dbReference type="PANTHER" id="PTHR30460">
    <property type="entry name" value="MODERATE CONDUCTANCE MECHANOSENSITIVE CHANNEL YBIO"/>
    <property type="match status" value="1"/>
</dbReference>
<dbReference type="Gene3D" id="3.30.70.100">
    <property type="match status" value="1"/>
</dbReference>
<dbReference type="InterPro" id="IPR011014">
    <property type="entry name" value="MscS_channel_TM-2"/>
</dbReference>
<evidence type="ECO:0000256" key="8">
    <source>
        <dbReference type="SAM" id="Phobius"/>
    </source>
</evidence>
<evidence type="ECO:0000256" key="2">
    <source>
        <dbReference type="ARBA" id="ARBA00008017"/>
    </source>
</evidence>
<evidence type="ECO:0000256" key="6">
    <source>
        <dbReference type="ARBA" id="ARBA00023136"/>
    </source>
</evidence>
<dbReference type="InterPro" id="IPR006685">
    <property type="entry name" value="MscS_channel_2nd"/>
</dbReference>
<dbReference type="SUPFAM" id="SSF50182">
    <property type="entry name" value="Sm-like ribonucleoproteins"/>
    <property type="match status" value="1"/>
</dbReference>
<dbReference type="InterPro" id="IPR049278">
    <property type="entry name" value="MS_channel_C"/>
</dbReference>
<feature type="domain" description="Mechanosensitive ion channel transmembrane helices 2/3" evidence="11">
    <location>
        <begin position="113"/>
        <end position="144"/>
    </location>
</feature>
<feature type="transmembrane region" description="Helical" evidence="8">
    <location>
        <begin position="39"/>
        <end position="59"/>
    </location>
</feature>
<feature type="domain" description="Mechanosensitive ion channel MscS" evidence="9">
    <location>
        <begin position="145"/>
        <end position="214"/>
    </location>
</feature>
<keyword evidence="3" id="KW-1003">Cell membrane</keyword>
<sequence length="336" mass="36049">MSDPTAYCDGRGWACVPLLEATGNERVAAIGGWLSEKPLTLALIVLVAWVANRILRRLIQRSGDRMMVKADQIGEAMPNRFRREESAGRAAARGEAISTVARSIATSVVVLGAAAAILSELGVSLAALFASAGVIGIALGFGAQNLVRDMLAGWFIVVEDRYGVGDTIDAGAPAVGVVERITLRSTRLRDINGIVWHVDNGEVVRVGNKTQNWSRAVIDVVVTPQTDVDLACRLLEQVGLDMREDPEWAPHLSDDPPNVLGVYSMDPTGVTLRVHQDTAPSSQFAVEREYRKRVLAAFEAAGIMQTSITQMTMMGQQRTGPGSAPTPAPPSENPDR</sequence>
<evidence type="ECO:0000313" key="12">
    <source>
        <dbReference type="EMBL" id="CAB5041848.1"/>
    </source>
</evidence>
<evidence type="ECO:0000256" key="4">
    <source>
        <dbReference type="ARBA" id="ARBA00022692"/>
    </source>
</evidence>
<feature type="domain" description="Mechanosensitive ion channel MscS C-terminal" evidence="10">
    <location>
        <begin position="217"/>
        <end position="303"/>
    </location>
</feature>
<organism evidence="12">
    <name type="scientific">freshwater metagenome</name>
    <dbReference type="NCBI Taxonomy" id="449393"/>
    <lineage>
        <taxon>unclassified sequences</taxon>
        <taxon>metagenomes</taxon>
        <taxon>ecological metagenomes</taxon>
    </lineage>
</organism>
<feature type="transmembrane region" description="Helical" evidence="8">
    <location>
        <begin position="124"/>
        <end position="143"/>
    </location>
</feature>
<evidence type="ECO:0000256" key="7">
    <source>
        <dbReference type="SAM" id="MobiDB-lite"/>
    </source>
</evidence>
<evidence type="ECO:0000256" key="3">
    <source>
        <dbReference type="ARBA" id="ARBA00022475"/>
    </source>
</evidence>
<proteinExistence type="inferred from homology"/>
<dbReference type="AlphaFoldDB" id="A0A6J7SNM0"/>
<dbReference type="InterPro" id="IPR023408">
    <property type="entry name" value="MscS_beta-dom_sf"/>
</dbReference>
<evidence type="ECO:0000259" key="9">
    <source>
        <dbReference type="Pfam" id="PF00924"/>
    </source>
</evidence>
<feature type="compositionally biased region" description="Pro residues" evidence="7">
    <location>
        <begin position="324"/>
        <end position="336"/>
    </location>
</feature>
<dbReference type="EMBL" id="CAFBPW010000349">
    <property type="protein sequence ID" value="CAB5041848.1"/>
    <property type="molecule type" value="Genomic_DNA"/>
</dbReference>
<dbReference type="GO" id="GO:0005886">
    <property type="term" value="C:plasma membrane"/>
    <property type="evidence" value="ECO:0007669"/>
    <property type="project" value="UniProtKB-SubCell"/>
</dbReference>